<dbReference type="AlphaFoldDB" id="M8CMA6"/>
<dbReference type="Pfam" id="PF12937">
    <property type="entry name" value="F-box-like"/>
    <property type="match status" value="1"/>
</dbReference>
<evidence type="ECO:0008006" key="5">
    <source>
        <dbReference type="Google" id="ProtNLM"/>
    </source>
</evidence>
<sequence length="535" mass="59964">MEKPEEQETGARKRKASKDMDGGLGKRNPSKNMEGRTGKSFELERTEVDGSERGARDWGRRFGWSKRTGDGGGALPELDEPDGRDPPPALQDEIGLSRCSKKSRTTSAQTSPRTGTRRRRRSSYRDYGCGRVRKMSKTPPTSVRDLPSEIIVSVFMLLPGKYDRVRMSVACKSWRALYLQNLGMIPPELPWLVLPSTTKPMVHMTCGPFNYKLDLPAPIKDDAEFCGSHEGGWAALAMNTGENVLYNFNSKETLPMPTTMLLEEDLVVQAILKMASFSAPPLPDPAQCVVAAGLAITEPDSIHFAYWQYGVGAHWTRVSLGSRDGLSSPMVDIVYHTQRGCFVCLTDDQNLHFLKPRLGDDGITVMEYRFLKVSLAQSGSEMSMMTNFLQYMNLGTLSGQYIAQSGNEIWFISKYLDSFGNGNRTRWLRVKRLEEHGTSKEDTPYWSVVCELPGRVLFTGLASSRVFQRDDDFSDHAVFLDDRGIRVPGLLEVMFERTDSGMFSVKYSRAKPWPPAGGEEVAHVSNKCPPTWWLH</sequence>
<evidence type="ECO:0000313" key="4">
    <source>
        <dbReference type="EnsemblPlants" id="EMT24621"/>
    </source>
</evidence>
<feature type="compositionally biased region" description="Basic and acidic residues" evidence="1">
    <location>
        <begin position="1"/>
        <end position="21"/>
    </location>
</feature>
<name>M8CMA6_AEGTA</name>
<dbReference type="PANTHER" id="PTHR33110:SF83">
    <property type="entry name" value="DUF295 DOMAIN-CONTAINING PROTEIN"/>
    <property type="match status" value="1"/>
</dbReference>
<evidence type="ECO:0000259" key="3">
    <source>
        <dbReference type="Pfam" id="PF12937"/>
    </source>
</evidence>
<evidence type="ECO:0000256" key="1">
    <source>
        <dbReference type="SAM" id="MobiDB-lite"/>
    </source>
</evidence>
<dbReference type="CDD" id="cd09917">
    <property type="entry name" value="F-box_SF"/>
    <property type="match status" value="1"/>
</dbReference>
<reference evidence="4" key="1">
    <citation type="submission" date="2015-06" db="UniProtKB">
        <authorList>
            <consortium name="EnsemblPlants"/>
        </authorList>
    </citation>
    <scope>IDENTIFICATION</scope>
</reference>
<protein>
    <recommendedName>
        <fullName evidence="5">F-box domain-containing protein</fullName>
    </recommendedName>
</protein>
<organism evidence="4">
    <name type="scientific">Aegilops tauschii</name>
    <name type="common">Tausch's goatgrass</name>
    <name type="synonym">Aegilops squarrosa</name>
    <dbReference type="NCBI Taxonomy" id="37682"/>
    <lineage>
        <taxon>Eukaryota</taxon>
        <taxon>Viridiplantae</taxon>
        <taxon>Streptophyta</taxon>
        <taxon>Embryophyta</taxon>
        <taxon>Tracheophyta</taxon>
        <taxon>Spermatophyta</taxon>
        <taxon>Magnoliopsida</taxon>
        <taxon>Liliopsida</taxon>
        <taxon>Poales</taxon>
        <taxon>Poaceae</taxon>
        <taxon>BOP clade</taxon>
        <taxon>Pooideae</taxon>
        <taxon>Triticodae</taxon>
        <taxon>Triticeae</taxon>
        <taxon>Triticinae</taxon>
        <taxon>Aegilops</taxon>
    </lineage>
</organism>
<dbReference type="InterPro" id="IPR005174">
    <property type="entry name" value="KIB1-4_b-propeller"/>
</dbReference>
<feature type="domain" description="KIB1-4 beta-propeller" evidence="2">
    <location>
        <begin position="211"/>
        <end position="475"/>
    </location>
</feature>
<dbReference type="Pfam" id="PF03478">
    <property type="entry name" value="Beta-prop_KIB1-4"/>
    <property type="match status" value="1"/>
</dbReference>
<proteinExistence type="predicted"/>
<dbReference type="InterPro" id="IPR001810">
    <property type="entry name" value="F-box_dom"/>
</dbReference>
<evidence type="ECO:0000259" key="2">
    <source>
        <dbReference type="Pfam" id="PF03478"/>
    </source>
</evidence>
<feature type="compositionally biased region" description="Basic and acidic residues" evidence="1">
    <location>
        <begin position="33"/>
        <end position="60"/>
    </location>
</feature>
<dbReference type="SUPFAM" id="SSF81383">
    <property type="entry name" value="F-box domain"/>
    <property type="match status" value="1"/>
</dbReference>
<dbReference type="PANTHER" id="PTHR33110">
    <property type="entry name" value="F-BOX/KELCH-REPEAT PROTEIN-RELATED"/>
    <property type="match status" value="1"/>
</dbReference>
<dbReference type="InterPro" id="IPR036047">
    <property type="entry name" value="F-box-like_dom_sf"/>
</dbReference>
<dbReference type="Gene3D" id="1.20.1280.50">
    <property type="match status" value="1"/>
</dbReference>
<feature type="domain" description="F-box" evidence="3">
    <location>
        <begin position="144"/>
        <end position="177"/>
    </location>
</feature>
<feature type="region of interest" description="Disordered" evidence="1">
    <location>
        <begin position="1"/>
        <end position="143"/>
    </location>
</feature>
<accession>M8CMA6</accession>
<dbReference type="EnsemblPlants" id="EMT24621">
    <property type="protein sequence ID" value="EMT24621"/>
    <property type="gene ID" value="F775_02140"/>
</dbReference>